<feature type="non-terminal residue" evidence="1">
    <location>
        <position position="1"/>
    </location>
</feature>
<protein>
    <submittedName>
        <fullName evidence="1">Uncharacterized protein</fullName>
    </submittedName>
</protein>
<accession>A0A0F8YK42</accession>
<dbReference type="EMBL" id="LAZR01056485">
    <property type="protein sequence ID" value="KKK74085.1"/>
    <property type="molecule type" value="Genomic_DNA"/>
</dbReference>
<sequence>TPPRESTKEKPVRFVENVLPNPDFQLTLVGGKKIPQSQPAAGQ</sequence>
<evidence type="ECO:0000313" key="1">
    <source>
        <dbReference type="EMBL" id="KKK74085.1"/>
    </source>
</evidence>
<name>A0A0F8YK42_9ZZZZ</name>
<comment type="caution">
    <text evidence="1">The sequence shown here is derived from an EMBL/GenBank/DDBJ whole genome shotgun (WGS) entry which is preliminary data.</text>
</comment>
<reference evidence="1" key="1">
    <citation type="journal article" date="2015" name="Nature">
        <title>Complex archaea that bridge the gap between prokaryotes and eukaryotes.</title>
        <authorList>
            <person name="Spang A."/>
            <person name="Saw J.H."/>
            <person name="Jorgensen S.L."/>
            <person name="Zaremba-Niedzwiedzka K."/>
            <person name="Martijn J."/>
            <person name="Lind A.E."/>
            <person name="van Eijk R."/>
            <person name="Schleper C."/>
            <person name="Guy L."/>
            <person name="Ettema T.J."/>
        </authorList>
    </citation>
    <scope>NUCLEOTIDE SEQUENCE</scope>
</reference>
<organism evidence="1">
    <name type="scientific">marine sediment metagenome</name>
    <dbReference type="NCBI Taxonomy" id="412755"/>
    <lineage>
        <taxon>unclassified sequences</taxon>
        <taxon>metagenomes</taxon>
        <taxon>ecological metagenomes</taxon>
    </lineage>
</organism>
<dbReference type="AlphaFoldDB" id="A0A0F8YK42"/>
<gene>
    <name evidence="1" type="ORF">LCGC14_2887280</name>
</gene>
<proteinExistence type="predicted"/>